<dbReference type="Gene3D" id="3.30.160.60">
    <property type="entry name" value="Classic Zinc Finger"/>
    <property type="match status" value="2"/>
</dbReference>
<feature type="domain" description="C2H2-type" evidence="7">
    <location>
        <begin position="168"/>
        <end position="192"/>
    </location>
</feature>
<evidence type="ECO:0000313" key="8">
    <source>
        <dbReference type="EMBL" id="KAH9373233.1"/>
    </source>
</evidence>
<protein>
    <recommendedName>
        <fullName evidence="7">C2H2-type domain-containing protein</fullName>
    </recommendedName>
</protein>
<accession>A0A9J6GEL2</accession>
<dbReference type="FunFam" id="3.30.160.60:FF:000710">
    <property type="entry name" value="Zinc finger protein 768"/>
    <property type="match status" value="1"/>
</dbReference>
<feature type="compositionally biased region" description="Pro residues" evidence="6">
    <location>
        <begin position="283"/>
        <end position="304"/>
    </location>
</feature>
<dbReference type="SMART" id="SM00355">
    <property type="entry name" value="ZnF_C2H2"/>
    <property type="match status" value="3"/>
</dbReference>
<dbReference type="Proteomes" id="UP000821853">
    <property type="component" value="Chromosome 4"/>
</dbReference>
<evidence type="ECO:0000256" key="2">
    <source>
        <dbReference type="ARBA" id="ARBA00022737"/>
    </source>
</evidence>
<keyword evidence="9" id="KW-1185">Reference proteome</keyword>
<dbReference type="EMBL" id="JABSTR010000006">
    <property type="protein sequence ID" value="KAH9373233.1"/>
    <property type="molecule type" value="Genomic_DNA"/>
</dbReference>
<comment type="caution">
    <text evidence="8">The sequence shown here is derived from an EMBL/GenBank/DDBJ whole genome shotgun (WGS) entry which is preliminary data.</text>
</comment>
<evidence type="ECO:0000256" key="4">
    <source>
        <dbReference type="ARBA" id="ARBA00022833"/>
    </source>
</evidence>
<dbReference type="SUPFAM" id="SSF57667">
    <property type="entry name" value="beta-beta-alpha zinc fingers"/>
    <property type="match status" value="1"/>
</dbReference>
<dbReference type="GO" id="GO:0005634">
    <property type="term" value="C:nucleus"/>
    <property type="evidence" value="ECO:0007669"/>
    <property type="project" value="TreeGrafter"/>
</dbReference>
<feature type="region of interest" description="Disordered" evidence="6">
    <location>
        <begin position="221"/>
        <end position="309"/>
    </location>
</feature>
<dbReference type="AlphaFoldDB" id="A0A9J6GEL2"/>
<gene>
    <name evidence="8" type="ORF">HPB48_004978</name>
</gene>
<organism evidence="8 9">
    <name type="scientific">Haemaphysalis longicornis</name>
    <name type="common">Bush tick</name>
    <dbReference type="NCBI Taxonomy" id="44386"/>
    <lineage>
        <taxon>Eukaryota</taxon>
        <taxon>Metazoa</taxon>
        <taxon>Ecdysozoa</taxon>
        <taxon>Arthropoda</taxon>
        <taxon>Chelicerata</taxon>
        <taxon>Arachnida</taxon>
        <taxon>Acari</taxon>
        <taxon>Parasitiformes</taxon>
        <taxon>Ixodida</taxon>
        <taxon>Ixodoidea</taxon>
        <taxon>Ixodidae</taxon>
        <taxon>Haemaphysalinae</taxon>
        <taxon>Haemaphysalis</taxon>
    </lineage>
</organism>
<feature type="compositionally biased region" description="Pro residues" evidence="6">
    <location>
        <begin position="261"/>
        <end position="270"/>
    </location>
</feature>
<feature type="compositionally biased region" description="Low complexity" evidence="6">
    <location>
        <begin position="1"/>
        <end position="13"/>
    </location>
</feature>
<dbReference type="VEuPathDB" id="VectorBase:HLOH_061558"/>
<feature type="domain" description="C2H2-type" evidence="7">
    <location>
        <begin position="197"/>
        <end position="225"/>
    </location>
</feature>
<name>A0A9J6GEL2_HAELO</name>
<dbReference type="PANTHER" id="PTHR24408">
    <property type="entry name" value="ZINC FINGER PROTEIN"/>
    <property type="match status" value="1"/>
</dbReference>
<dbReference type="GO" id="GO:0000981">
    <property type="term" value="F:DNA-binding transcription factor activity, RNA polymerase II-specific"/>
    <property type="evidence" value="ECO:0007669"/>
    <property type="project" value="TreeGrafter"/>
</dbReference>
<dbReference type="GO" id="GO:0008270">
    <property type="term" value="F:zinc ion binding"/>
    <property type="evidence" value="ECO:0007669"/>
    <property type="project" value="UniProtKB-KW"/>
</dbReference>
<feature type="domain" description="C2H2-type" evidence="7">
    <location>
        <begin position="139"/>
        <end position="167"/>
    </location>
</feature>
<sequence length="428" mass="44963">MCSSSDDAQAADDVGPGQDATTAEAWAALEEAGIVPENVALSDYVNADADVIVYEELSDAEILKSARAASAAAADSSDDEEVGHGVPTVPTSVTASQVMDSFDVLRSFLGAHDDDVAMQLLADYDIILRRLRLAHRLLVVCPQICQKSFASVLGLSAHIRTHTGERPFECPECGATFGQKSSLRDHKVLKHSRTFRHHCPLCAKGCISNYTLRKHLQAAHKAVPPGATPIPPRRRRTSAGKTTVPPRPPLPTDGSSGLAHPGPPAMPLTPPARAAPQAAPRMCRPPGPPGPAVGPVQAPLPPPTTSSTNVAAANNPSAYLLPYLESQQQQQQAYEARVRQVGGVPEGAFQGGMPPPQALAVPPPTHGAPAAGAARFGMDTSVGSGWRLPSSTVSGFELIYSPQPAHHEQAMNATLPPTHGLNWPHSSQ</sequence>
<dbReference type="PROSITE" id="PS00028">
    <property type="entry name" value="ZINC_FINGER_C2H2_1"/>
    <property type="match status" value="3"/>
</dbReference>
<dbReference type="PROSITE" id="PS50157">
    <property type="entry name" value="ZINC_FINGER_C2H2_2"/>
    <property type="match status" value="3"/>
</dbReference>
<evidence type="ECO:0000256" key="1">
    <source>
        <dbReference type="ARBA" id="ARBA00022723"/>
    </source>
</evidence>
<reference evidence="8 9" key="1">
    <citation type="journal article" date="2020" name="Cell">
        <title>Large-Scale Comparative Analyses of Tick Genomes Elucidate Their Genetic Diversity and Vector Capacities.</title>
        <authorList>
            <consortium name="Tick Genome and Microbiome Consortium (TIGMIC)"/>
            <person name="Jia N."/>
            <person name="Wang J."/>
            <person name="Shi W."/>
            <person name="Du L."/>
            <person name="Sun Y."/>
            <person name="Zhan W."/>
            <person name="Jiang J.F."/>
            <person name="Wang Q."/>
            <person name="Zhang B."/>
            <person name="Ji P."/>
            <person name="Bell-Sakyi L."/>
            <person name="Cui X.M."/>
            <person name="Yuan T.T."/>
            <person name="Jiang B.G."/>
            <person name="Yang W.F."/>
            <person name="Lam T.T."/>
            <person name="Chang Q.C."/>
            <person name="Ding S.J."/>
            <person name="Wang X.J."/>
            <person name="Zhu J.G."/>
            <person name="Ruan X.D."/>
            <person name="Zhao L."/>
            <person name="Wei J.T."/>
            <person name="Ye R.Z."/>
            <person name="Que T.C."/>
            <person name="Du C.H."/>
            <person name="Zhou Y.H."/>
            <person name="Cheng J.X."/>
            <person name="Dai P.F."/>
            <person name="Guo W.B."/>
            <person name="Han X.H."/>
            <person name="Huang E.J."/>
            <person name="Li L.F."/>
            <person name="Wei W."/>
            <person name="Gao Y.C."/>
            <person name="Liu J.Z."/>
            <person name="Shao H.Z."/>
            <person name="Wang X."/>
            <person name="Wang C.C."/>
            <person name="Yang T.C."/>
            <person name="Huo Q.B."/>
            <person name="Li W."/>
            <person name="Chen H.Y."/>
            <person name="Chen S.E."/>
            <person name="Zhou L.G."/>
            <person name="Ni X.B."/>
            <person name="Tian J.H."/>
            <person name="Sheng Y."/>
            <person name="Liu T."/>
            <person name="Pan Y.S."/>
            <person name="Xia L.Y."/>
            <person name="Li J."/>
            <person name="Zhao F."/>
            <person name="Cao W.C."/>
        </authorList>
    </citation>
    <scope>NUCLEOTIDE SEQUENCE [LARGE SCALE GENOMIC DNA]</scope>
    <source>
        <strain evidence="8">HaeL-2018</strain>
    </source>
</reference>
<evidence type="ECO:0000256" key="6">
    <source>
        <dbReference type="SAM" id="MobiDB-lite"/>
    </source>
</evidence>
<evidence type="ECO:0000256" key="3">
    <source>
        <dbReference type="ARBA" id="ARBA00022771"/>
    </source>
</evidence>
<dbReference type="InterPro" id="IPR036236">
    <property type="entry name" value="Znf_C2H2_sf"/>
</dbReference>
<dbReference type="OrthoDB" id="3565419at2759"/>
<feature type="compositionally biased region" description="Low complexity" evidence="6">
    <location>
        <begin position="271"/>
        <end position="282"/>
    </location>
</feature>
<evidence type="ECO:0000259" key="7">
    <source>
        <dbReference type="PROSITE" id="PS50157"/>
    </source>
</evidence>
<evidence type="ECO:0000256" key="5">
    <source>
        <dbReference type="PROSITE-ProRule" id="PRU00042"/>
    </source>
</evidence>
<dbReference type="PANTHER" id="PTHR24408:SF58">
    <property type="entry name" value="TRANSCRIPTION FACTOR (TFIIIA), PUTATIVE (AFU_ORTHOLOGUE AFUA_1G05150)-RELATED"/>
    <property type="match status" value="1"/>
</dbReference>
<keyword evidence="2" id="KW-0677">Repeat</keyword>
<evidence type="ECO:0000313" key="9">
    <source>
        <dbReference type="Proteomes" id="UP000821853"/>
    </source>
</evidence>
<keyword evidence="1" id="KW-0479">Metal-binding</keyword>
<dbReference type="Pfam" id="PF00096">
    <property type="entry name" value="zf-C2H2"/>
    <property type="match status" value="2"/>
</dbReference>
<keyword evidence="3 5" id="KW-0863">Zinc-finger</keyword>
<keyword evidence="4" id="KW-0862">Zinc</keyword>
<feature type="region of interest" description="Disordered" evidence="6">
    <location>
        <begin position="1"/>
        <end position="23"/>
    </location>
</feature>
<dbReference type="GO" id="GO:0043565">
    <property type="term" value="F:sequence-specific DNA binding"/>
    <property type="evidence" value="ECO:0007669"/>
    <property type="project" value="TreeGrafter"/>
</dbReference>
<dbReference type="InterPro" id="IPR013087">
    <property type="entry name" value="Znf_C2H2_type"/>
</dbReference>
<proteinExistence type="predicted"/>